<dbReference type="InterPro" id="IPR002793">
    <property type="entry name" value="Endonuclease_NucS"/>
</dbReference>
<proteinExistence type="predicted"/>
<dbReference type="Proteomes" id="UP000070319">
    <property type="component" value="Unassembled WGS sequence"/>
</dbReference>
<dbReference type="InterPro" id="IPR048301">
    <property type="entry name" value="NucS_C"/>
</dbReference>
<keyword evidence="1" id="KW-0238">DNA-binding</keyword>
<dbReference type="GO" id="GO:0004519">
    <property type="term" value="F:endonuclease activity"/>
    <property type="evidence" value="ECO:0007669"/>
    <property type="project" value="InterPro"/>
</dbReference>
<dbReference type="Gene3D" id="3.40.1350.10">
    <property type="match status" value="1"/>
</dbReference>
<dbReference type="RefSeq" id="WP_061437655.1">
    <property type="nucleotide sequence ID" value="NZ_JAQEXF010000001.1"/>
</dbReference>
<dbReference type="Pfam" id="PF01939">
    <property type="entry name" value="NucS_C"/>
    <property type="match status" value="1"/>
</dbReference>
<sequence length="306" mass="34678">MKQYNRIMLGRGGMYVEECVRDGYIGVDFNIYEDLSAALPENWREFNKRYIPVFMEANPDKSKVAAGLSCSMLWTICKGLQIDDVVISPDGSGQYYVGQITGGYYYVPNSTLPHRRRIKWQSQKISRSDMSVELRNSSGSVGTCCNITKYATEIEALINVHSDNIVCGNPEVEDLIEFAMEKHLEDFLIKNWKNTPLGAKYNIYEVDGELVGEQYPSDTGPIDILAISKDKRTLLVIELKKGRASDVVVGQIQRYMGYVKEELAEANQVVKGVIIGLEADARLKRALAVTHNIEFYRYQIDFKLLK</sequence>
<organism evidence="3">
    <name type="scientific">Bacteroides intestinalis</name>
    <dbReference type="NCBI Taxonomy" id="329854"/>
    <lineage>
        <taxon>Bacteria</taxon>
        <taxon>Pseudomonadati</taxon>
        <taxon>Bacteroidota</taxon>
        <taxon>Bacteroidia</taxon>
        <taxon>Bacteroidales</taxon>
        <taxon>Bacteroidaceae</taxon>
        <taxon>Bacteroides</taxon>
    </lineage>
</organism>
<feature type="domain" description="Endonuclease NucS C-terminal" evidence="2">
    <location>
        <begin position="210"/>
        <end position="297"/>
    </location>
</feature>
<dbReference type="InterPro" id="IPR011856">
    <property type="entry name" value="tRNA_endonuc-like_dom_sf"/>
</dbReference>
<dbReference type="PATRIC" id="fig|329854.7.peg.4259"/>
<evidence type="ECO:0000259" key="2">
    <source>
        <dbReference type="Pfam" id="PF01939"/>
    </source>
</evidence>
<evidence type="ECO:0000313" key="3">
    <source>
        <dbReference type="EMBL" id="KXT43628.1"/>
    </source>
</evidence>
<accession>A0A139KWR3</accession>
<name>A0A139KWR3_9BACE</name>
<dbReference type="EMBL" id="LTDF01000155">
    <property type="protein sequence ID" value="KXT43628.1"/>
    <property type="molecule type" value="Genomic_DNA"/>
</dbReference>
<evidence type="ECO:0000313" key="4">
    <source>
        <dbReference type="Proteomes" id="UP000070319"/>
    </source>
</evidence>
<reference evidence="3 4" key="1">
    <citation type="submission" date="2016-02" db="EMBL/GenBank/DDBJ databases">
        <authorList>
            <person name="Wen L."/>
            <person name="He K."/>
            <person name="Yang H."/>
        </authorList>
    </citation>
    <scope>NUCLEOTIDE SEQUENCE [LARGE SCALE GENOMIC DNA]</scope>
    <source>
        <strain evidence="3 4">KLE1704</strain>
    </source>
</reference>
<evidence type="ECO:0000256" key="1">
    <source>
        <dbReference type="ARBA" id="ARBA00023125"/>
    </source>
</evidence>
<dbReference type="GO" id="GO:0003677">
    <property type="term" value="F:DNA binding"/>
    <property type="evidence" value="ECO:0007669"/>
    <property type="project" value="UniProtKB-KW"/>
</dbReference>
<dbReference type="CDD" id="cd22341">
    <property type="entry name" value="NucS-like"/>
    <property type="match status" value="1"/>
</dbReference>
<protein>
    <recommendedName>
        <fullName evidence="2">Endonuclease NucS C-terminal domain-containing protein</fullName>
    </recommendedName>
</protein>
<comment type="caution">
    <text evidence="3">The sequence shown here is derived from an EMBL/GenBank/DDBJ whole genome shotgun (WGS) entry which is preliminary data.</text>
</comment>
<gene>
    <name evidence="3" type="ORF">HMPREF2531_04191</name>
</gene>
<dbReference type="AlphaFoldDB" id="A0A139KWR3"/>